<dbReference type="EMBL" id="BAABRL010000016">
    <property type="protein sequence ID" value="GAA5497499.1"/>
    <property type="molecule type" value="Genomic_DNA"/>
</dbReference>
<keyword evidence="2" id="KW-1185">Reference proteome</keyword>
<dbReference type="RefSeq" id="WP_346190004.1">
    <property type="nucleotide sequence ID" value="NZ_BAABRL010000016.1"/>
</dbReference>
<reference evidence="1 2" key="1">
    <citation type="submission" date="2024-02" db="EMBL/GenBank/DDBJ databases">
        <title>Rubritalea halochordaticola NBRC 107102.</title>
        <authorList>
            <person name="Ichikawa N."/>
            <person name="Katano-Makiyama Y."/>
            <person name="Hidaka K."/>
        </authorList>
    </citation>
    <scope>NUCLEOTIDE SEQUENCE [LARGE SCALE GENOMIC DNA]</scope>
    <source>
        <strain evidence="1 2">NBRC 107102</strain>
    </source>
</reference>
<organism evidence="1 2">
    <name type="scientific">Rubritalea halochordaticola</name>
    <dbReference type="NCBI Taxonomy" id="714537"/>
    <lineage>
        <taxon>Bacteria</taxon>
        <taxon>Pseudomonadati</taxon>
        <taxon>Verrucomicrobiota</taxon>
        <taxon>Verrucomicrobiia</taxon>
        <taxon>Verrucomicrobiales</taxon>
        <taxon>Rubritaleaceae</taxon>
        <taxon>Rubritalea</taxon>
    </lineage>
</organism>
<dbReference type="Proteomes" id="UP001424741">
    <property type="component" value="Unassembled WGS sequence"/>
</dbReference>
<comment type="caution">
    <text evidence="1">The sequence shown here is derived from an EMBL/GenBank/DDBJ whole genome shotgun (WGS) entry which is preliminary data.</text>
</comment>
<proteinExistence type="predicted"/>
<gene>
    <name evidence="1" type="ORF">Rhal01_03695</name>
</gene>
<evidence type="ECO:0000313" key="1">
    <source>
        <dbReference type="EMBL" id="GAA5497499.1"/>
    </source>
</evidence>
<name>A0ABP9V6H2_9BACT</name>
<evidence type="ECO:0000313" key="2">
    <source>
        <dbReference type="Proteomes" id="UP001424741"/>
    </source>
</evidence>
<sequence length="130" mass="14496">MSYAIALYSIPKGKIPSFPCTISSARLETLLLKTTTLDHALETARNIGHVFDIDQKSFCLTRTPKPNAQPNTQKHLEIYVDPSCIVVTFRGADHSLFLQFFTALPTPSTDYIANDNQDLTFHDPQSLPIS</sequence>
<accession>A0ABP9V6H2</accession>
<protein>
    <submittedName>
        <fullName evidence="1">Uncharacterized protein</fullName>
    </submittedName>
</protein>